<organism evidence="8 9">
    <name type="scientific">Ferrimonas balearica (strain DSM 9799 / CCM 4581 / KCTC 23876 / PAT)</name>
    <dbReference type="NCBI Taxonomy" id="550540"/>
    <lineage>
        <taxon>Bacteria</taxon>
        <taxon>Pseudomonadati</taxon>
        <taxon>Pseudomonadota</taxon>
        <taxon>Gammaproteobacteria</taxon>
        <taxon>Alteromonadales</taxon>
        <taxon>Ferrimonadaceae</taxon>
        <taxon>Ferrimonas</taxon>
    </lineage>
</organism>
<keyword evidence="3 5" id="KW-1133">Transmembrane helix</keyword>
<dbReference type="PANTHER" id="PTHR43731:SF26">
    <property type="entry name" value="RHOMBOID-LIKE PROTEIN 10, CHLOROPLASTIC"/>
    <property type="match status" value="1"/>
</dbReference>
<feature type="domain" description="Peptidase S54 rhomboid" evidence="6">
    <location>
        <begin position="181"/>
        <end position="325"/>
    </location>
</feature>
<evidence type="ECO:0000256" key="5">
    <source>
        <dbReference type="SAM" id="Phobius"/>
    </source>
</evidence>
<protein>
    <submittedName>
        <fullName evidence="8">Rhomboid family protein</fullName>
    </submittedName>
</protein>
<feature type="transmembrane region" description="Helical" evidence="5">
    <location>
        <begin position="220"/>
        <end position="240"/>
    </location>
</feature>
<feature type="transmembrane region" description="Helical" evidence="5">
    <location>
        <begin position="140"/>
        <end position="162"/>
    </location>
</feature>
<dbReference type="eggNOG" id="COG0705">
    <property type="taxonomic scope" value="Bacteria"/>
</dbReference>
<dbReference type="GO" id="GO:0016020">
    <property type="term" value="C:membrane"/>
    <property type="evidence" value="ECO:0007669"/>
    <property type="project" value="UniProtKB-SubCell"/>
</dbReference>
<dbReference type="InterPro" id="IPR050925">
    <property type="entry name" value="Rhomboid_protease_S54"/>
</dbReference>
<evidence type="ECO:0000313" key="9">
    <source>
        <dbReference type="Proteomes" id="UP000006683"/>
    </source>
</evidence>
<sequence length="348" mass="39463">MEVFDFHGEEVDECPRCGGLWFERGELDSALSSANNGDDNVQMEQQLYTRLRNYHRDCHACERVLTQQPLLPGHDLEVNACRSCLGVFVDHDCREMIVHSPQLQRDLAELNGDTGVKTWVFQFLSKMPVEFNIKPRTTPWLVYLLILINVAQFGLELAYPNWMQWTYDNLTLRPDQVMAGQQLWSLLTNMFIHGSVAHLLGNMYFLYVVGDNLEDVLGRWRFLAIYLACGLVGGVAQVLSDPGSDIPILGASGAVAGLFGMYLMWFRHASLTFMLWIFQKKLSPAWFFGIWLVINVIGVVQQGEGVAYWAHIGGFISGLVVGIAWRQRIMDANPVLAMLNHPKLQVLR</sequence>
<dbReference type="InterPro" id="IPR035952">
    <property type="entry name" value="Rhomboid-like_sf"/>
</dbReference>
<dbReference type="Proteomes" id="UP000006683">
    <property type="component" value="Chromosome"/>
</dbReference>
<dbReference type="PANTHER" id="PTHR43731">
    <property type="entry name" value="RHOMBOID PROTEASE"/>
    <property type="match status" value="1"/>
</dbReference>
<evidence type="ECO:0000259" key="7">
    <source>
        <dbReference type="Pfam" id="PF13453"/>
    </source>
</evidence>
<evidence type="ECO:0000256" key="1">
    <source>
        <dbReference type="ARBA" id="ARBA00004141"/>
    </source>
</evidence>
<name>E1STE3_FERBD</name>
<evidence type="ECO:0000256" key="3">
    <source>
        <dbReference type="ARBA" id="ARBA00022989"/>
    </source>
</evidence>
<dbReference type="eggNOG" id="COG3809">
    <property type="taxonomic scope" value="Bacteria"/>
</dbReference>
<evidence type="ECO:0000313" key="8">
    <source>
        <dbReference type="EMBL" id="ADN77177.1"/>
    </source>
</evidence>
<evidence type="ECO:0000256" key="2">
    <source>
        <dbReference type="ARBA" id="ARBA00022692"/>
    </source>
</evidence>
<dbReference type="SUPFAM" id="SSF144091">
    <property type="entry name" value="Rhomboid-like"/>
    <property type="match status" value="1"/>
</dbReference>
<feature type="transmembrane region" description="Helical" evidence="5">
    <location>
        <begin position="308"/>
        <end position="325"/>
    </location>
</feature>
<dbReference type="HOGENOM" id="CLU_796317_0_0_6"/>
<keyword evidence="4 5" id="KW-0472">Membrane</keyword>
<dbReference type="AlphaFoldDB" id="E1STE3"/>
<gene>
    <name evidence="8" type="ordered locus">Fbal_2975</name>
</gene>
<dbReference type="Gene3D" id="1.20.1540.10">
    <property type="entry name" value="Rhomboid-like"/>
    <property type="match status" value="1"/>
</dbReference>
<dbReference type="InterPro" id="IPR027392">
    <property type="entry name" value="TF_Znf"/>
</dbReference>
<dbReference type="Pfam" id="PF01694">
    <property type="entry name" value="Rhomboid"/>
    <property type="match status" value="1"/>
</dbReference>
<feature type="transmembrane region" description="Helical" evidence="5">
    <location>
        <begin position="246"/>
        <end position="265"/>
    </location>
</feature>
<dbReference type="KEGG" id="fbl:Fbal_2975"/>
<evidence type="ECO:0000256" key="4">
    <source>
        <dbReference type="ARBA" id="ARBA00023136"/>
    </source>
</evidence>
<dbReference type="EMBL" id="CP002209">
    <property type="protein sequence ID" value="ADN77177.1"/>
    <property type="molecule type" value="Genomic_DNA"/>
</dbReference>
<keyword evidence="9" id="KW-1185">Reference proteome</keyword>
<reference evidence="8 9" key="1">
    <citation type="journal article" date="2010" name="Stand. Genomic Sci.">
        <title>Complete genome sequence of Ferrimonas balearica type strain (PAT).</title>
        <authorList>
            <person name="Nolan M."/>
            <person name="Sikorski J."/>
            <person name="Davenport K."/>
            <person name="Lucas S."/>
            <person name="Glavina Del Rio T."/>
            <person name="Tice H."/>
            <person name="Cheng J."/>
            <person name="Goodwin L."/>
            <person name="Pitluck S."/>
            <person name="Liolios K."/>
            <person name="Ivanova N."/>
            <person name="Mavromatis K."/>
            <person name="Ovchinnikova G."/>
            <person name="Pati A."/>
            <person name="Chen A."/>
            <person name="Palaniappan K."/>
            <person name="Land M."/>
            <person name="Hauser L."/>
            <person name="Chang Y."/>
            <person name="Jeffries C."/>
            <person name="Tapia R."/>
            <person name="Brettin T."/>
            <person name="Detter J."/>
            <person name="Han C."/>
            <person name="Yasawong M."/>
            <person name="Rohde M."/>
            <person name="Tindall B."/>
            <person name="Goker M."/>
            <person name="Woyke T."/>
            <person name="Bristow J."/>
            <person name="Eisen J."/>
            <person name="Markowitz V."/>
            <person name="Hugenholtz P."/>
            <person name="Kyrpides N."/>
            <person name="Klenk H."/>
            <person name="Lapidus A."/>
        </authorList>
    </citation>
    <scope>NUCLEOTIDE SEQUENCE [LARGE SCALE GENOMIC DNA]</scope>
    <source>
        <strain evidence="9">DSM 9799 / CCM 4581 / KCTC 23876 / PAT</strain>
    </source>
</reference>
<feature type="transmembrane region" description="Helical" evidence="5">
    <location>
        <begin position="182"/>
        <end position="208"/>
    </location>
</feature>
<dbReference type="Pfam" id="PF13453">
    <property type="entry name" value="Zn_ribbon_TFIIB"/>
    <property type="match status" value="1"/>
</dbReference>
<feature type="domain" description="Transcription factor zinc-finger" evidence="7">
    <location>
        <begin position="1"/>
        <end position="32"/>
    </location>
</feature>
<evidence type="ECO:0000259" key="6">
    <source>
        <dbReference type="Pfam" id="PF01694"/>
    </source>
</evidence>
<keyword evidence="2 5" id="KW-0812">Transmembrane</keyword>
<dbReference type="MEROPS" id="S54.027"/>
<comment type="subcellular location">
    <subcellularLocation>
        <location evidence="1">Membrane</location>
        <topology evidence="1">Multi-pass membrane protein</topology>
    </subcellularLocation>
</comment>
<feature type="transmembrane region" description="Helical" evidence="5">
    <location>
        <begin position="285"/>
        <end position="302"/>
    </location>
</feature>
<proteinExistence type="predicted"/>
<dbReference type="InterPro" id="IPR022764">
    <property type="entry name" value="Peptidase_S54_rhomboid_dom"/>
</dbReference>
<dbReference type="STRING" id="550540.Fbal_2975"/>
<dbReference type="GO" id="GO:0004252">
    <property type="term" value="F:serine-type endopeptidase activity"/>
    <property type="evidence" value="ECO:0007669"/>
    <property type="project" value="InterPro"/>
</dbReference>
<accession>E1STE3</accession>